<dbReference type="Proteomes" id="UP001430149">
    <property type="component" value="Unassembled WGS sequence"/>
</dbReference>
<dbReference type="RefSeq" id="WP_204679369.1">
    <property type="nucleotide sequence ID" value="NZ_BSNR01000008.1"/>
</dbReference>
<dbReference type="EMBL" id="JADIKE010000025">
    <property type="protein sequence ID" value="MBM7124221.1"/>
    <property type="molecule type" value="Genomic_DNA"/>
</dbReference>
<evidence type="ECO:0000313" key="3">
    <source>
        <dbReference type="Proteomes" id="UP001430149"/>
    </source>
</evidence>
<feature type="chain" id="PRO_5046345925" evidence="1">
    <location>
        <begin position="27"/>
        <end position="117"/>
    </location>
</feature>
<organism evidence="2 3">
    <name type="scientific">Dyella flava</name>
    <dbReference type="NCBI Taxonomy" id="1920170"/>
    <lineage>
        <taxon>Bacteria</taxon>
        <taxon>Pseudomonadati</taxon>
        <taxon>Pseudomonadota</taxon>
        <taxon>Gammaproteobacteria</taxon>
        <taxon>Lysobacterales</taxon>
        <taxon>Rhodanobacteraceae</taxon>
        <taxon>Dyella</taxon>
    </lineage>
</organism>
<protein>
    <submittedName>
        <fullName evidence="2">Uncharacterized protein</fullName>
    </submittedName>
</protein>
<keyword evidence="3" id="KW-1185">Reference proteome</keyword>
<name>A0ABS2JYX7_9GAMM</name>
<sequence>MFKKVIMQVVAIVCVVALGSLQTAFAQTTGAVGSIVSVSGGWSADTFSITVTNAVVNPAGCAYSDGYVMSISDGGYNTMYAAVLTAFSTGSQVVVTVSNTVCTAGRPTIIGVTVYNS</sequence>
<feature type="signal peptide" evidence="1">
    <location>
        <begin position="1"/>
        <end position="26"/>
    </location>
</feature>
<evidence type="ECO:0000256" key="1">
    <source>
        <dbReference type="SAM" id="SignalP"/>
    </source>
</evidence>
<proteinExistence type="predicted"/>
<reference evidence="2" key="1">
    <citation type="submission" date="2020-10" db="EMBL/GenBank/DDBJ databases">
        <title>Phylogeny of dyella-like bacteria.</title>
        <authorList>
            <person name="Fu J."/>
        </authorList>
    </citation>
    <scope>NUCLEOTIDE SEQUENCE</scope>
    <source>
        <strain evidence="2">DHOC52</strain>
    </source>
</reference>
<accession>A0ABS2JYX7</accession>
<comment type="caution">
    <text evidence="2">The sequence shown here is derived from an EMBL/GenBank/DDBJ whole genome shotgun (WGS) entry which is preliminary data.</text>
</comment>
<gene>
    <name evidence="2" type="ORF">ISP19_02410</name>
</gene>
<evidence type="ECO:0000313" key="2">
    <source>
        <dbReference type="EMBL" id="MBM7124221.1"/>
    </source>
</evidence>
<keyword evidence="1" id="KW-0732">Signal</keyword>